<feature type="region of interest" description="Disordered" evidence="6">
    <location>
        <begin position="560"/>
        <end position="585"/>
    </location>
</feature>
<organism evidence="8">
    <name type="scientific">Hirondellea gigas</name>
    <dbReference type="NCBI Taxonomy" id="1518452"/>
    <lineage>
        <taxon>Eukaryota</taxon>
        <taxon>Metazoa</taxon>
        <taxon>Ecdysozoa</taxon>
        <taxon>Arthropoda</taxon>
        <taxon>Crustacea</taxon>
        <taxon>Multicrustacea</taxon>
        <taxon>Malacostraca</taxon>
        <taxon>Eumalacostraca</taxon>
        <taxon>Peracarida</taxon>
        <taxon>Amphipoda</taxon>
        <taxon>Amphilochidea</taxon>
        <taxon>Lysianassida</taxon>
        <taxon>Lysianassidira</taxon>
        <taxon>Lysianassoidea</taxon>
        <taxon>Lysianassidae</taxon>
        <taxon>Hirondellea</taxon>
    </lineage>
</organism>
<evidence type="ECO:0000259" key="7">
    <source>
        <dbReference type="SMART" id="SM01027"/>
    </source>
</evidence>
<dbReference type="SUPFAM" id="SSF56281">
    <property type="entry name" value="Metallo-hydrolase/oxidoreductase"/>
    <property type="match status" value="1"/>
</dbReference>
<dbReference type="PANTHER" id="PTHR46094">
    <property type="entry name" value="INTEGRATOR COMPLEX SUBUNIT 9"/>
    <property type="match status" value="1"/>
</dbReference>
<dbReference type="Pfam" id="PF21382">
    <property type="entry name" value="IntS9_C"/>
    <property type="match status" value="1"/>
</dbReference>
<dbReference type="Pfam" id="PF10996">
    <property type="entry name" value="Beta-Casp"/>
    <property type="match status" value="1"/>
</dbReference>
<dbReference type="Pfam" id="PF16661">
    <property type="entry name" value="Lactamase_B_6"/>
    <property type="match status" value="1"/>
</dbReference>
<name>A0A2P2I300_9CRUS</name>
<feature type="domain" description="Beta-Casp" evidence="7">
    <location>
        <begin position="303"/>
        <end position="432"/>
    </location>
</feature>
<dbReference type="PANTHER" id="PTHR46094:SF1">
    <property type="entry name" value="INTEGRATOR COMPLEX SUBUNIT 9"/>
    <property type="match status" value="1"/>
</dbReference>
<dbReference type="Gene3D" id="3.60.15.10">
    <property type="entry name" value="Ribonuclease Z/Hydroxyacylglutathione hydrolase-like"/>
    <property type="match status" value="1"/>
</dbReference>
<accession>A0A2P2I300</accession>
<feature type="compositionally biased region" description="Low complexity" evidence="6">
    <location>
        <begin position="571"/>
        <end position="585"/>
    </location>
</feature>
<reference evidence="8" key="2">
    <citation type="journal article" date="2018" name="Biosci. Biotechnol. Biochem.">
        <title>Polysaccharide hydrolase of the hadal zone amphipods Hirondellea gigas.</title>
        <authorList>
            <person name="Kobayashi H."/>
            <person name="Nagahama T."/>
            <person name="Arai W."/>
            <person name="Sasagawa Y."/>
            <person name="Umeda M."/>
            <person name="Hayashi T."/>
            <person name="Nikaido I."/>
            <person name="Watanabe H."/>
            <person name="Oguri K."/>
            <person name="Kitazato H."/>
            <person name="Fujioka K."/>
            <person name="Kido Y."/>
            <person name="Takami H."/>
        </authorList>
    </citation>
    <scope>NUCLEOTIDE SEQUENCE</scope>
    <source>
        <tissue evidence="8">Whole body</tissue>
    </source>
</reference>
<evidence type="ECO:0000313" key="9">
    <source>
        <dbReference type="EMBL" id="LAC22277.1"/>
    </source>
</evidence>
<dbReference type="GO" id="GO:0005737">
    <property type="term" value="C:cytoplasm"/>
    <property type="evidence" value="ECO:0007669"/>
    <property type="project" value="UniProtKB-SubCell"/>
</dbReference>
<evidence type="ECO:0000313" key="8">
    <source>
        <dbReference type="EMBL" id="LAB68414.1"/>
    </source>
</evidence>
<sequence length="663" mass="73946">MKFYNLSSEPNRPSSIISFKDTTIMLDCCLEQTPTQHFLPLQLVPNQRTNNMNHWLPRDADTHLEGELRECSNRVFVDSPPEFKCPVGQLVDFSELDAILVSNSLSILALPYITNQTGFRGTVLMTEPTLQLGRLLMKELVEYVERCPKARVCSKWKQCLRLLPPPLSFAKLPQAWKQIYNSKQITEALSYVTIVAYNEPVSICGAVTATAVCSGYSVGSCNWLIASHQHKIVYLSASSSLTTHPRPLNYQPLKQPDVLIVSSLIHRPLTNPDHMMNEFCGAAVHALRNNGNVLVPCYPTGLIYDMMECLVSQLDSVNSSMVPIYFLSPVADQSLAYSNIFSEWLSYAKQNKVFQQEDPFVHAHLARAGRIKPFKSLHADGFSAEFRQPCVVFCGHPSLRFGDAVHFMELWANNPLNVVIFTEAEFEFGDALAPFQPLAMRPIYCPIDTCINYTQAQKLLSELKATTVLMPATYTKPPALTPHRTDIKLETSPPALLYRDHSILHVPLERTVELASMSPELAASLTPVAVRAGLTAATITASLKHQDNTFTLQVVDDVSENRKDEKETKNGNKSKSKPGPSSVSVYPSRYPYGTLSVEDLMQGLSQAGMVDARLEEDAGGCIITVESEDAMLQIRDNSTHIITSRLETREKIRDLLLKCLSHI</sequence>
<dbReference type="AlphaFoldDB" id="A0A2P2I300"/>
<dbReference type="InterPro" id="IPR001279">
    <property type="entry name" value="Metallo-B-lactamas"/>
</dbReference>
<dbReference type="SMART" id="SM01027">
    <property type="entry name" value="Beta-Casp"/>
    <property type="match status" value="1"/>
</dbReference>
<evidence type="ECO:0000256" key="4">
    <source>
        <dbReference type="ARBA" id="ARBA00022490"/>
    </source>
</evidence>
<dbReference type="InterPro" id="IPR027074">
    <property type="entry name" value="Integrator_9su"/>
</dbReference>
<reference evidence="9" key="1">
    <citation type="submission" date="2017-11" db="EMBL/GenBank/DDBJ databases">
        <title>The sensing device of the deep-sea amphipod.</title>
        <authorList>
            <person name="Kobayashi H."/>
            <person name="Nagahama T."/>
            <person name="Arai W."/>
            <person name="Sasagawa Y."/>
            <person name="Umeda M."/>
            <person name="Hayashi T."/>
            <person name="Nikaido I."/>
            <person name="Watanabe H."/>
            <person name="Oguri K."/>
            <person name="Kitazato H."/>
            <person name="Fujioka K."/>
            <person name="Kido Y."/>
            <person name="Takami H."/>
        </authorList>
    </citation>
    <scope>NUCLEOTIDE SEQUENCE</scope>
    <source>
        <tissue evidence="9">Whole body</tissue>
    </source>
</reference>
<evidence type="ECO:0000256" key="1">
    <source>
        <dbReference type="ARBA" id="ARBA00004123"/>
    </source>
</evidence>
<protein>
    <submittedName>
        <fullName evidence="8">Integrator complex subunit 9</fullName>
    </submittedName>
</protein>
<dbReference type="GO" id="GO:0034472">
    <property type="term" value="P:snRNA 3'-end processing"/>
    <property type="evidence" value="ECO:0007669"/>
    <property type="project" value="TreeGrafter"/>
</dbReference>
<comment type="subcellular location">
    <subcellularLocation>
        <location evidence="2">Cytoplasm</location>
    </subcellularLocation>
    <subcellularLocation>
        <location evidence="1">Nucleus</location>
    </subcellularLocation>
</comment>
<keyword evidence="5" id="KW-0539">Nucleus</keyword>
<dbReference type="EMBL" id="IACT01003024">
    <property type="protein sequence ID" value="LAC22277.1"/>
    <property type="molecule type" value="mRNA"/>
</dbReference>
<evidence type="ECO:0000256" key="6">
    <source>
        <dbReference type="SAM" id="MobiDB-lite"/>
    </source>
</evidence>
<evidence type="ECO:0000256" key="2">
    <source>
        <dbReference type="ARBA" id="ARBA00004496"/>
    </source>
</evidence>
<evidence type="ECO:0000256" key="3">
    <source>
        <dbReference type="ARBA" id="ARBA00006861"/>
    </source>
</evidence>
<proteinExistence type="evidence at transcript level"/>
<comment type="similarity">
    <text evidence="3">Belongs to the metallo-beta-lactamase superfamily. RNA-metabolizing metallo-beta-lactamase-like family. INTS9 subfamily.</text>
</comment>
<dbReference type="InterPro" id="IPR036866">
    <property type="entry name" value="RibonucZ/Hydroxyglut_hydro"/>
</dbReference>
<dbReference type="EMBL" id="IACF01002772">
    <property type="protein sequence ID" value="LAB68414.1"/>
    <property type="molecule type" value="mRNA"/>
</dbReference>
<dbReference type="InterPro" id="IPR048660">
    <property type="entry name" value="IntS9-like_C"/>
</dbReference>
<feature type="compositionally biased region" description="Basic and acidic residues" evidence="6">
    <location>
        <begin position="560"/>
        <end position="570"/>
    </location>
</feature>
<dbReference type="GO" id="GO:0032039">
    <property type="term" value="C:integrator complex"/>
    <property type="evidence" value="ECO:0007669"/>
    <property type="project" value="InterPro"/>
</dbReference>
<keyword evidence="4" id="KW-0963">Cytoplasm</keyword>
<dbReference type="InterPro" id="IPR022712">
    <property type="entry name" value="Beta_Casp"/>
</dbReference>
<evidence type="ECO:0000256" key="5">
    <source>
        <dbReference type="ARBA" id="ARBA00023242"/>
    </source>
</evidence>